<evidence type="ECO:0000313" key="1">
    <source>
        <dbReference type="EMBL" id="MFE9225614.1"/>
    </source>
</evidence>
<keyword evidence="2" id="KW-1185">Reference proteome</keyword>
<dbReference type="RefSeq" id="WP_358282902.1">
    <property type="nucleotide sequence ID" value="NZ_JBEYGJ010000014.1"/>
</dbReference>
<evidence type="ECO:0000313" key="2">
    <source>
        <dbReference type="Proteomes" id="UP001601288"/>
    </source>
</evidence>
<protein>
    <submittedName>
        <fullName evidence="1">Uncharacterized protein</fullName>
    </submittedName>
</protein>
<dbReference type="Proteomes" id="UP001601288">
    <property type="component" value="Unassembled WGS sequence"/>
</dbReference>
<accession>A0ABW6LAW5</accession>
<sequence>MSKKKETWHPGEIVPASGIYACDCGGGHHWSTDVKGHRFPPLPSDCTGESWALKTQTHSEVLP</sequence>
<comment type="caution">
    <text evidence="1">The sequence shown here is derived from an EMBL/GenBank/DDBJ whole genome shotgun (WGS) entry which is preliminary data.</text>
</comment>
<organism evidence="1 2">
    <name type="scientific">Streptomyces massasporeus</name>
    <dbReference type="NCBI Taxonomy" id="67324"/>
    <lineage>
        <taxon>Bacteria</taxon>
        <taxon>Bacillati</taxon>
        <taxon>Actinomycetota</taxon>
        <taxon>Actinomycetes</taxon>
        <taxon>Kitasatosporales</taxon>
        <taxon>Streptomycetaceae</taxon>
        <taxon>Streptomyces</taxon>
    </lineage>
</organism>
<dbReference type="EMBL" id="JBIAFP010000007">
    <property type="protein sequence ID" value="MFE9225614.1"/>
    <property type="molecule type" value="Genomic_DNA"/>
</dbReference>
<name>A0ABW6LAW5_9ACTN</name>
<reference evidence="1 2" key="1">
    <citation type="submission" date="2024-10" db="EMBL/GenBank/DDBJ databases">
        <title>The Natural Products Discovery Center: Release of the First 8490 Sequenced Strains for Exploring Actinobacteria Biosynthetic Diversity.</title>
        <authorList>
            <person name="Kalkreuter E."/>
            <person name="Kautsar S.A."/>
            <person name="Yang D."/>
            <person name="Bader C.D."/>
            <person name="Teijaro C.N."/>
            <person name="Fluegel L."/>
            <person name="Davis C.M."/>
            <person name="Simpson J.R."/>
            <person name="Lauterbach L."/>
            <person name="Steele A.D."/>
            <person name="Gui C."/>
            <person name="Meng S."/>
            <person name="Li G."/>
            <person name="Viehrig K."/>
            <person name="Ye F."/>
            <person name="Su P."/>
            <person name="Kiefer A.F."/>
            <person name="Nichols A."/>
            <person name="Cepeda A.J."/>
            <person name="Yan W."/>
            <person name="Fan B."/>
            <person name="Jiang Y."/>
            <person name="Adhikari A."/>
            <person name="Zheng C.-J."/>
            <person name="Schuster L."/>
            <person name="Cowan T.M."/>
            <person name="Smanski M.J."/>
            <person name="Chevrette M.G."/>
            <person name="De Carvalho L.P.S."/>
            <person name="Shen B."/>
        </authorList>
    </citation>
    <scope>NUCLEOTIDE SEQUENCE [LARGE SCALE GENOMIC DNA]</scope>
    <source>
        <strain evidence="1 2">NPDC007066</strain>
    </source>
</reference>
<proteinExistence type="predicted"/>
<gene>
    <name evidence="1" type="ORF">ACFYM3_13450</name>
</gene>